<protein>
    <recommendedName>
        <fullName evidence="6">Secretion system C-terminal sorting domain-containing protein</fullName>
    </recommendedName>
</protein>
<evidence type="ECO:0000313" key="4">
    <source>
        <dbReference type="EMBL" id="GEO08969.1"/>
    </source>
</evidence>
<feature type="domain" description="YDG" evidence="1">
    <location>
        <begin position="134"/>
        <end position="214"/>
    </location>
</feature>
<dbReference type="EMBL" id="BJYT01000004">
    <property type="protein sequence ID" value="GEO08969.1"/>
    <property type="molecule type" value="Genomic_DNA"/>
</dbReference>
<keyword evidence="5" id="KW-1185">Reference proteome</keyword>
<feature type="domain" description="YDG" evidence="1">
    <location>
        <begin position="221"/>
        <end position="298"/>
    </location>
</feature>
<dbReference type="NCBIfam" id="TIGR04183">
    <property type="entry name" value="Por_Secre_tail"/>
    <property type="match status" value="1"/>
</dbReference>
<dbReference type="Proteomes" id="UP000321513">
    <property type="component" value="Unassembled WGS sequence"/>
</dbReference>
<evidence type="ECO:0000259" key="1">
    <source>
        <dbReference type="Pfam" id="PF18657"/>
    </source>
</evidence>
<dbReference type="Pfam" id="PF18676">
    <property type="entry name" value="MBG_2"/>
    <property type="match status" value="2"/>
</dbReference>
<sequence>MIIVDESDLSTQEGSLSGMFSVNMITGLDVGIQKVIAGTFANGNFDITYLSGTATIVAKEITITADPITKIYGEIDPPLTYKVTAGSVVGTDHISGELARVAGQNAGAYNIEKGTIALNSNYNLHYVPRTFTITPKSLSAGFTASNKVYDGNTAASIATRTLTGIVGTDDVSLGTSGTASFDTKNAGNGKTVSGIGFTLSGAQSGNYILQPATATALANITAKPITASFTANNKIYDGTVTATINTRALTGVISPDVVSAINGTENFDNKNVGIAKVVTGSGFVLAGNDAANYALASTPVTTKANISPAPLSITADLKYINQGGPLPVFTSMIVGLIGAEQITGINYSAASVNSAIAGVYPNMPSLLPAYPNYQITFNRGILYVNPAGNTAKKVITKLECIETVTQGTKTNYIAKFSYTNSNSTPFYIPFNNASGNNYFTAEGTFSGVAPNLINPGTNYFQIPFDGKKLSWSLRTDGSVHTTAIASAASATSYRCNAGPAMARQSIETAVEAIEPEIFKISLFPNPTHGQLVLQAPTGILLENDIVITDASGRIVSAKGIRKISGNNINLDVSFLKAGVYFLKLKTNEGFKTFRFVKL</sequence>
<dbReference type="RefSeq" id="WP_147203028.1">
    <property type="nucleotide sequence ID" value="NZ_BJYT01000004.1"/>
</dbReference>
<reference evidence="4 5" key="1">
    <citation type="submission" date="2019-07" db="EMBL/GenBank/DDBJ databases">
        <title>Whole genome shotgun sequence of Segetibacter aerophilus NBRC 106135.</title>
        <authorList>
            <person name="Hosoyama A."/>
            <person name="Uohara A."/>
            <person name="Ohji S."/>
            <person name="Ichikawa N."/>
        </authorList>
    </citation>
    <scope>NUCLEOTIDE SEQUENCE [LARGE SCALE GENOMIC DNA]</scope>
    <source>
        <strain evidence="4 5">NBRC 106135</strain>
    </source>
</reference>
<evidence type="ECO:0000259" key="3">
    <source>
        <dbReference type="Pfam" id="PF18962"/>
    </source>
</evidence>
<dbReference type="Pfam" id="PF18657">
    <property type="entry name" value="YDG"/>
    <property type="match status" value="2"/>
</dbReference>
<dbReference type="InterPro" id="IPR026444">
    <property type="entry name" value="Secre_tail"/>
</dbReference>
<accession>A0A512BAJ4</accession>
<feature type="domain" description="Secretion system C-terminal sorting" evidence="3">
    <location>
        <begin position="522"/>
        <end position="591"/>
    </location>
</feature>
<evidence type="ECO:0000259" key="2">
    <source>
        <dbReference type="Pfam" id="PF18676"/>
    </source>
</evidence>
<feature type="domain" description="MBG" evidence="2">
    <location>
        <begin position="311"/>
        <end position="382"/>
    </location>
</feature>
<dbReference type="OrthoDB" id="622218at2"/>
<dbReference type="InterPro" id="IPR041286">
    <property type="entry name" value="MBG_2"/>
</dbReference>
<dbReference type="InterPro" id="IPR041248">
    <property type="entry name" value="YDG"/>
</dbReference>
<evidence type="ECO:0008006" key="6">
    <source>
        <dbReference type="Google" id="ProtNLM"/>
    </source>
</evidence>
<dbReference type="AlphaFoldDB" id="A0A512BAJ4"/>
<gene>
    <name evidence="4" type="ORF">SAE01_14650</name>
</gene>
<proteinExistence type="predicted"/>
<name>A0A512BAJ4_9BACT</name>
<evidence type="ECO:0000313" key="5">
    <source>
        <dbReference type="Proteomes" id="UP000321513"/>
    </source>
</evidence>
<feature type="domain" description="MBG" evidence="2">
    <location>
        <begin position="61"/>
        <end position="132"/>
    </location>
</feature>
<comment type="caution">
    <text evidence="4">The sequence shown here is derived from an EMBL/GenBank/DDBJ whole genome shotgun (WGS) entry which is preliminary data.</text>
</comment>
<dbReference type="Pfam" id="PF18962">
    <property type="entry name" value="Por_Secre_tail"/>
    <property type="match status" value="1"/>
</dbReference>
<organism evidence="4 5">
    <name type="scientific">Segetibacter aerophilus</name>
    <dbReference type="NCBI Taxonomy" id="670293"/>
    <lineage>
        <taxon>Bacteria</taxon>
        <taxon>Pseudomonadati</taxon>
        <taxon>Bacteroidota</taxon>
        <taxon>Chitinophagia</taxon>
        <taxon>Chitinophagales</taxon>
        <taxon>Chitinophagaceae</taxon>
        <taxon>Segetibacter</taxon>
    </lineage>
</organism>